<dbReference type="Pfam" id="PF00200">
    <property type="entry name" value="Disintegrin"/>
    <property type="match status" value="1"/>
</dbReference>
<dbReference type="GO" id="GO:0004222">
    <property type="term" value="F:metalloendopeptidase activity"/>
    <property type="evidence" value="ECO:0007669"/>
    <property type="project" value="InterPro"/>
</dbReference>
<dbReference type="PROSITE" id="PS50214">
    <property type="entry name" value="DISINTEGRIN_2"/>
    <property type="match status" value="1"/>
</dbReference>
<keyword evidence="7" id="KW-0732">Signal</keyword>
<comment type="caution">
    <text evidence="10">The sequence shown here is derived from an EMBL/GenBank/DDBJ whole genome shotgun (WGS) entry which is preliminary data.</text>
</comment>
<dbReference type="SMART" id="SM00050">
    <property type="entry name" value="DISIN"/>
    <property type="match status" value="1"/>
</dbReference>
<dbReference type="GO" id="GO:0006509">
    <property type="term" value="P:membrane protein ectodomain proteolysis"/>
    <property type="evidence" value="ECO:0007669"/>
    <property type="project" value="TreeGrafter"/>
</dbReference>
<evidence type="ECO:0000313" key="10">
    <source>
        <dbReference type="EMBL" id="KAK3597917.1"/>
    </source>
</evidence>
<dbReference type="InterPro" id="IPR001762">
    <property type="entry name" value="Disintegrin_dom"/>
</dbReference>
<dbReference type="Proteomes" id="UP001195483">
    <property type="component" value="Unassembled WGS sequence"/>
</dbReference>
<reference evidence="10" key="3">
    <citation type="submission" date="2023-05" db="EMBL/GenBank/DDBJ databases">
        <authorList>
            <person name="Smith C.H."/>
        </authorList>
    </citation>
    <scope>NUCLEOTIDE SEQUENCE</scope>
    <source>
        <strain evidence="10">CHS0354</strain>
        <tissue evidence="10">Mantle</tissue>
    </source>
</reference>
<keyword evidence="6" id="KW-1133">Transmembrane helix</keyword>
<evidence type="ECO:0000259" key="9">
    <source>
        <dbReference type="PROSITE" id="PS50215"/>
    </source>
</evidence>
<keyword evidence="11" id="KW-1185">Reference proteome</keyword>
<feature type="domain" description="Peptidase M12B" evidence="9">
    <location>
        <begin position="255"/>
        <end position="487"/>
    </location>
</feature>
<organism evidence="10 11">
    <name type="scientific">Potamilus streckersoni</name>
    <dbReference type="NCBI Taxonomy" id="2493646"/>
    <lineage>
        <taxon>Eukaryota</taxon>
        <taxon>Metazoa</taxon>
        <taxon>Spiralia</taxon>
        <taxon>Lophotrochozoa</taxon>
        <taxon>Mollusca</taxon>
        <taxon>Bivalvia</taxon>
        <taxon>Autobranchia</taxon>
        <taxon>Heteroconchia</taxon>
        <taxon>Palaeoheterodonta</taxon>
        <taxon>Unionida</taxon>
        <taxon>Unionoidea</taxon>
        <taxon>Unionidae</taxon>
        <taxon>Ambleminae</taxon>
        <taxon>Lampsilini</taxon>
        <taxon>Potamilus</taxon>
    </lineage>
</organism>
<dbReference type="InterPro" id="IPR001590">
    <property type="entry name" value="Peptidase_M12B"/>
</dbReference>
<feature type="signal peptide" evidence="7">
    <location>
        <begin position="1"/>
        <end position="25"/>
    </location>
</feature>
<feature type="binding site" evidence="4">
    <location>
        <position position="437"/>
    </location>
    <ligand>
        <name>Zn(2+)</name>
        <dbReference type="ChEBI" id="CHEBI:29105"/>
        <note>catalytic</note>
    </ligand>
</feature>
<keyword evidence="6" id="KW-0472">Membrane</keyword>
<evidence type="ECO:0000259" key="8">
    <source>
        <dbReference type="PROSITE" id="PS50214"/>
    </source>
</evidence>
<feature type="chain" id="PRO_5042188876" description="ADAM10 endopeptidase" evidence="7">
    <location>
        <begin position="26"/>
        <end position="810"/>
    </location>
</feature>
<dbReference type="PROSITE" id="PS50215">
    <property type="entry name" value="ADAM_MEPRO"/>
    <property type="match status" value="1"/>
</dbReference>
<dbReference type="GO" id="GO:0007219">
    <property type="term" value="P:Notch signaling pathway"/>
    <property type="evidence" value="ECO:0007669"/>
    <property type="project" value="TreeGrafter"/>
</dbReference>
<dbReference type="AlphaFoldDB" id="A0AAE0W2D1"/>
<dbReference type="Gene3D" id="4.10.70.10">
    <property type="entry name" value="Disintegrin domain"/>
    <property type="match status" value="1"/>
</dbReference>
<evidence type="ECO:0000256" key="1">
    <source>
        <dbReference type="ARBA" id="ARBA00001809"/>
    </source>
</evidence>
<feature type="domain" description="Disintegrin" evidence="8">
    <location>
        <begin position="506"/>
        <end position="602"/>
    </location>
</feature>
<evidence type="ECO:0000313" key="11">
    <source>
        <dbReference type="Proteomes" id="UP001195483"/>
    </source>
</evidence>
<dbReference type="InterPro" id="IPR049038">
    <property type="entry name" value="ADAM10_Cys-rich"/>
</dbReference>
<keyword evidence="4" id="KW-0479">Metal-binding</keyword>
<proteinExistence type="predicted"/>
<feature type="binding site" evidence="4">
    <location>
        <position position="443"/>
    </location>
    <ligand>
        <name>Zn(2+)</name>
        <dbReference type="ChEBI" id="CHEBI:29105"/>
        <note>catalytic</note>
    </ligand>
</feature>
<keyword evidence="4" id="KW-0862">Zinc</keyword>
<feature type="compositionally biased region" description="Basic and acidic residues" evidence="5">
    <location>
        <begin position="169"/>
        <end position="182"/>
    </location>
</feature>
<name>A0AAE0W2D1_9BIVA</name>
<comment type="caution">
    <text evidence="4">Lacks conserved residue(s) required for the propagation of feature annotation.</text>
</comment>
<protein>
    <recommendedName>
        <fullName evidence="2">ADAM10 endopeptidase</fullName>
        <ecNumber evidence="2">3.4.24.81</ecNumber>
    </recommendedName>
</protein>
<evidence type="ECO:0000256" key="4">
    <source>
        <dbReference type="PROSITE-ProRule" id="PRU00276"/>
    </source>
</evidence>
<evidence type="ECO:0000256" key="3">
    <source>
        <dbReference type="ARBA" id="ARBA00022685"/>
    </source>
</evidence>
<dbReference type="EC" id="3.4.24.81" evidence="2"/>
<sequence>MPQFSLIRKYLVFSMLAMDLKVCLGGSNLDDYILHYEELSYDSADLHQRHLRSKRSTDGIVHLDFDAFGRNFKLRLHRDTSVFTPSYMMREEDGTLKDVDLSFLYTGEVMDSPGSKVDGAIIQGMFRGEIHIPGDTVYHIEVNNRFNKSQLSAGHHSVIYRDKDLNLDPYRSQREREKREASRTASKSGYCGNDQAVQWMRSVVQSEDTQDKTRQIRGAMEWQEVYDAHNSQNAEHNIYSSTSHRQKRGILTKENTCTLHLRSDPLLWKHVNEKTHNEDITRDEILAFFARHVKALNDVYTLTNFTDGNVWYFGIRFAVQRTTVMTWESAKCDNQLSKSPYCDDNLDVSNFLNLLSLENHNAFCLAYVFTYRDFAQGTLGLAWVGAPSQASGGVCEKFKQYSGVWKSLNTGIVTTLNYGKEVPFSVSKLTFAHEVGHNFGSPHDSGATCAPAGDQGNYIMFPSATTGDRENNNKFSPCSKGNISRVLDAVINQRSGKVSCFADSLEAFCGNGLKEEGEECDCGYAEDCKDRCCNGMTDGLHTKLSCKRKDNTICSPSEGACCTDNCVHANETFTCREKEECQSASNFTSNSSVCPPSTQVPNGVYCSNYGYTCKNGECAGSLCERFGWHECFVTGATGSVAEKEKLCILACFNNATNTCIPSNDPDLNDISPPFYKMVKEVVGNRSEGGIITEGVKLAAGSPCNNFQGYCDVFHRCRGIDAEGPLSRLTNLIFDPKTLESVRDWIIEHWWAVLLMALGLVLAMGLFVKFFAVYTPSSIPKAMPERRLSDRIRRRPNQIHQQQQHYGEKKF</sequence>
<keyword evidence="6" id="KW-0812">Transmembrane</keyword>
<dbReference type="InterPro" id="IPR024079">
    <property type="entry name" value="MetalloPept_cat_dom_sf"/>
</dbReference>
<feature type="active site" evidence="4">
    <location>
        <position position="434"/>
    </location>
</feature>
<reference evidence="10" key="2">
    <citation type="journal article" date="2021" name="Genome Biol. Evol.">
        <title>Developing a high-quality reference genome for a parasitic bivalve with doubly uniparental inheritance (Bivalvia: Unionida).</title>
        <authorList>
            <person name="Smith C.H."/>
        </authorList>
    </citation>
    <scope>NUCLEOTIDE SEQUENCE</scope>
    <source>
        <strain evidence="10">CHS0354</strain>
        <tissue evidence="10">Mantle</tissue>
    </source>
</reference>
<dbReference type="SUPFAM" id="SSF55486">
    <property type="entry name" value="Metalloproteases ('zincins'), catalytic domain"/>
    <property type="match status" value="1"/>
</dbReference>
<reference evidence="10" key="1">
    <citation type="journal article" date="2021" name="Genome Biol. Evol.">
        <title>A High-Quality Reference Genome for a Parasitic Bivalve with Doubly Uniparental Inheritance (Bivalvia: Unionida).</title>
        <authorList>
            <person name="Smith C.H."/>
        </authorList>
    </citation>
    <scope>NUCLEOTIDE SEQUENCE</scope>
    <source>
        <strain evidence="10">CHS0354</strain>
    </source>
</reference>
<dbReference type="PANTHER" id="PTHR45702">
    <property type="entry name" value="ADAM10/ADAM17 METALLOPEPTIDASE FAMILY MEMBER"/>
    <property type="match status" value="1"/>
</dbReference>
<dbReference type="GO" id="GO:0005886">
    <property type="term" value="C:plasma membrane"/>
    <property type="evidence" value="ECO:0007669"/>
    <property type="project" value="TreeGrafter"/>
</dbReference>
<dbReference type="GO" id="GO:0046872">
    <property type="term" value="F:metal ion binding"/>
    <property type="evidence" value="ECO:0007669"/>
    <property type="project" value="UniProtKB-KW"/>
</dbReference>
<dbReference type="InterPro" id="IPR036436">
    <property type="entry name" value="Disintegrin_dom_sf"/>
</dbReference>
<dbReference type="InterPro" id="IPR051489">
    <property type="entry name" value="ADAM_Metalloproteinase"/>
</dbReference>
<dbReference type="Pfam" id="PF21299">
    <property type="entry name" value="ADAM10_Cys-rich"/>
    <property type="match status" value="1"/>
</dbReference>
<dbReference type="SUPFAM" id="SSF57552">
    <property type="entry name" value="Blood coagulation inhibitor (disintegrin)"/>
    <property type="match status" value="1"/>
</dbReference>
<comment type="catalytic activity">
    <reaction evidence="1">
        <text>Endopeptidase of broad specificity.</text>
        <dbReference type="EC" id="3.4.24.81"/>
    </reaction>
</comment>
<dbReference type="EMBL" id="JAEAOA010002354">
    <property type="protein sequence ID" value="KAK3597917.1"/>
    <property type="molecule type" value="Genomic_DNA"/>
</dbReference>
<dbReference type="Gene3D" id="3.40.390.10">
    <property type="entry name" value="Collagenase (Catalytic Domain)"/>
    <property type="match status" value="1"/>
</dbReference>
<evidence type="ECO:0000256" key="7">
    <source>
        <dbReference type="SAM" id="SignalP"/>
    </source>
</evidence>
<feature type="transmembrane region" description="Helical" evidence="6">
    <location>
        <begin position="749"/>
        <end position="773"/>
    </location>
</feature>
<keyword evidence="3" id="KW-0165">Cleavage on pair of basic residues</keyword>
<dbReference type="PANTHER" id="PTHR45702:SF2">
    <property type="entry name" value="KUZBANIAN, ISOFORM A"/>
    <property type="match status" value="1"/>
</dbReference>
<dbReference type="Pfam" id="PF13574">
    <property type="entry name" value="Reprolysin_2"/>
    <property type="match status" value="1"/>
</dbReference>
<evidence type="ECO:0000256" key="5">
    <source>
        <dbReference type="SAM" id="MobiDB-lite"/>
    </source>
</evidence>
<gene>
    <name evidence="10" type="ORF">CHS0354_042258</name>
</gene>
<feature type="binding site" evidence="4">
    <location>
        <position position="433"/>
    </location>
    <ligand>
        <name>Zn(2+)</name>
        <dbReference type="ChEBI" id="CHEBI:29105"/>
        <note>catalytic</note>
    </ligand>
</feature>
<accession>A0AAE0W2D1</accession>
<evidence type="ECO:0000256" key="2">
    <source>
        <dbReference type="ARBA" id="ARBA00012332"/>
    </source>
</evidence>
<evidence type="ECO:0000256" key="6">
    <source>
        <dbReference type="SAM" id="Phobius"/>
    </source>
</evidence>
<feature type="region of interest" description="Disordered" evidence="5">
    <location>
        <begin position="169"/>
        <end position="188"/>
    </location>
</feature>